<feature type="region of interest" description="Disordered" evidence="1">
    <location>
        <begin position="1"/>
        <end position="33"/>
    </location>
</feature>
<reference evidence="3 4" key="1">
    <citation type="submission" date="2019-03" db="EMBL/GenBank/DDBJ databases">
        <authorList>
            <person name="Gaulin E."/>
            <person name="Dumas B."/>
        </authorList>
    </citation>
    <scope>NUCLEOTIDE SEQUENCE [LARGE SCALE GENOMIC DNA]</scope>
    <source>
        <strain evidence="3">CBS 568.67</strain>
    </source>
</reference>
<feature type="region of interest" description="Disordered" evidence="1">
    <location>
        <begin position="45"/>
        <end position="77"/>
    </location>
</feature>
<name>A0A485K8L8_9STRA</name>
<gene>
    <name evidence="3" type="primary">Aste57867_1769</name>
    <name evidence="2" type="ORF">As57867_001767</name>
    <name evidence="3" type="ORF">ASTE57867_1769</name>
</gene>
<dbReference type="AlphaFoldDB" id="A0A485K8L8"/>
<reference evidence="2" key="2">
    <citation type="submission" date="2019-06" db="EMBL/GenBank/DDBJ databases">
        <title>Genomics analysis of Aphanomyces spp. identifies a new class of oomycete effector associated with host adaptation.</title>
        <authorList>
            <person name="Gaulin E."/>
        </authorList>
    </citation>
    <scope>NUCLEOTIDE SEQUENCE</scope>
    <source>
        <strain evidence="2">CBS 578.67</strain>
    </source>
</reference>
<evidence type="ECO:0000313" key="4">
    <source>
        <dbReference type="Proteomes" id="UP000332933"/>
    </source>
</evidence>
<dbReference type="EMBL" id="VJMH01000160">
    <property type="protein sequence ID" value="KAF0718318.1"/>
    <property type="molecule type" value="Genomic_DNA"/>
</dbReference>
<protein>
    <submittedName>
        <fullName evidence="3">Aste57867_1769 protein</fullName>
    </submittedName>
</protein>
<dbReference type="EMBL" id="CAADRA010000160">
    <property type="protein sequence ID" value="VFT78978.1"/>
    <property type="molecule type" value="Genomic_DNA"/>
</dbReference>
<keyword evidence="4" id="KW-1185">Reference proteome</keyword>
<organism evidence="3 4">
    <name type="scientific">Aphanomyces stellatus</name>
    <dbReference type="NCBI Taxonomy" id="120398"/>
    <lineage>
        <taxon>Eukaryota</taxon>
        <taxon>Sar</taxon>
        <taxon>Stramenopiles</taxon>
        <taxon>Oomycota</taxon>
        <taxon>Saprolegniomycetes</taxon>
        <taxon>Saprolegniales</taxon>
        <taxon>Verrucalvaceae</taxon>
        <taxon>Aphanomyces</taxon>
    </lineage>
</organism>
<evidence type="ECO:0000313" key="3">
    <source>
        <dbReference type="EMBL" id="VFT78978.1"/>
    </source>
</evidence>
<sequence length="131" mass="14456">MPHRRKHGAIAANQDDATSADDFKPLEDTPTDTPAEFWQEVLDIMKPRPRTKGADSTAERPTKFRTLRPCLPPAPAPLLQPADLLAKREGPLRFKLAKCPVLSPSSQPTPPPVPTMLDHLVAATSHPQWRS</sequence>
<evidence type="ECO:0000313" key="2">
    <source>
        <dbReference type="EMBL" id="KAF0718318.1"/>
    </source>
</evidence>
<proteinExistence type="predicted"/>
<evidence type="ECO:0000256" key="1">
    <source>
        <dbReference type="SAM" id="MobiDB-lite"/>
    </source>
</evidence>
<accession>A0A485K8L8</accession>
<feature type="region of interest" description="Disordered" evidence="1">
    <location>
        <begin position="101"/>
        <end position="131"/>
    </location>
</feature>
<dbReference type="Proteomes" id="UP000332933">
    <property type="component" value="Unassembled WGS sequence"/>
</dbReference>